<organism evidence="2 3">
    <name type="scientific">Chelonia mydas</name>
    <name type="common">Green sea-turtle</name>
    <name type="synonym">Chelonia agassizi</name>
    <dbReference type="NCBI Taxonomy" id="8469"/>
    <lineage>
        <taxon>Eukaryota</taxon>
        <taxon>Metazoa</taxon>
        <taxon>Chordata</taxon>
        <taxon>Craniata</taxon>
        <taxon>Vertebrata</taxon>
        <taxon>Euteleostomi</taxon>
        <taxon>Archelosauria</taxon>
        <taxon>Testudinata</taxon>
        <taxon>Testudines</taxon>
        <taxon>Cryptodira</taxon>
        <taxon>Durocryptodira</taxon>
        <taxon>Americhelydia</taxon>
        <taxon>Chelonioidea</taxon>
        <taxon>Cheloniidae</taxon>
        <taxon>Chelonia</taxon>
    </lineage>
</organism>
<keyword evidence="3" id="KW-1185">Reference proteome</keyword>
<evidence type="ECO:0000313" key="2">
    <source>
        <dbReference type="EMBL" id="EMP33227.1"/>
    </source>
</evidence>
<sequence>MFCSPEVGQCTSAHRQRPAGSSYVMALWVGVEAVSSSGCCAYLREPKAHHPDFPELGRRPGSTQYALLSLAVTSGDFIELDLNTTVQQESGDLIDLPADPPALTSLPPKMDSATQPDVSVNFLSAELTLSPSSYLPAAENGLSYPAGCGWLVQKVSDGAFQVTRTIAGVAEGSVRKLMERPPKSARVGRFTEPSPKLGRRPGSTQYALLSLPVTSGDFIELDLNTTVQQESGDLIELPADPPALTSLPPKMDSATQPDVSVNFLSAELTLIQSSFDLDVFQNCGYIWLHNYRDCMCHDNDSGFI</sequence>
<dbReference type="InterPro" id="IPR051660">
    <property type="entry name" value="BPI_fold-BPI/LBP"/>
</dbReference>
<feature type="region of interest" description="Disordered" evidence="1">
    <location>
        <begin position="180"/>
        <end position="201"/>
    </location>
</feature>
<dbReference type="PANTHER" id="PTHR46019">
    <property type="entry name" value="BPI FOLD-CONTAINING FAMILY B MEMBER 4-RELATED"/>
    <property type="match status" value="1"/>
</dbReference>
<proteinExistence type="predicted"/>
<dbReference type="AlphaFoldDB" id="M7BYP6"/>
<dbReference type="STRING" id="8469.M7BYP6"/>
<protein>
    <submittedName>
        <fullName evidence="2">Long palate, lung and nasal epithelium carcinoma-associated protein 4</fullName>
    </submittedName>
</protein>
<dbReference type="EMBL" id="KB536575">
    <property type="protein sequence ID" value="EMP33227.1"/>
    <property type="molecule type" value="Genomic_DNA"/>
</dbReference>
<gene>
    <name evidence="2" type="ORF">UY3_09557</name>
</gene>
<name>M7BYP6_CHEMY</name>
<reference evidence="3" key="1">
    <citation type="journal article" date="2013" name="Nat. Genet.">
        <title>The draft genomes of soft-shell turtle and green sea turtle yield insights into the development and evolution of the turtle-specific body plan.</title>
        <authorList>
            <person name="Wang Z."/>
            <person name="Pascual-Anaya J."/>
            <person name="Zadissa A."/>
            <person name="Li W."/>
            <person name="Niimura Y."/>
            <person name="Huang Z."/>
            <person name="Li C."/>
            <person name="White S."/>
            <person name="Xiong Z."/>
            <person name="Fang D."/>
            <person name="Wang B."/>
            <person name="Ming Y."/>
            <person name="Chen Y."/>
            <person name="Zheng Y."/>
            <person name="Kuraku S."/>
            <person name="Pignatelli M."/>
            <person name="Herrero J."/>
            <person name="Beal K."/>
            <person name="Nozawa M."/>
            <person name="Li Q."/>
            <person name="Wang J."/>
            <person name="Zhang H."/>
            <person name="Yu L."/>
            <person name="Shigenobu S."/>
            <person name="Wang J."/>
            <person name="Liu J."/>
            <person name="Flicek P."/>
            <person name="Searle S."/>
            <person name="Wang J."/>
            <person name="Kuratani S."/>
            <person name="Yin Y."/>
            <person name="Aken B."/>
            <person name="Zhang G."/>
            <person name="Irie N."/>
        </authorList>
    </citation>
    <scope>NUCLEOTIDE SEQUENCE [LARGE SCALE GENOMIC DNA]</scope>
</reference>
<accession>M7BYP6</accession>
<evidence type="ECO:0000313" key="3">
    <source>
        <dbReference type="Proteomes" id="UP000031443"/>
    </source>
</evidence>
<evidence type="ECO:0000256" key="1">
    <source>
        <dbReference type="SAM" id="MobiDB-lite"/>
    </source>
</evidence>
<dbReference type="Proteomes" id="UP000031443">
    <property type="component" value="Unassembled WGS sequence"/>
</dbReference>
<dbReference type="PANTHER" id="PTHR46019:SF2">
    <property type="entry name" value="BPI FOLD-CONTAINING FAMILY B MEMBER 6"/>
    <property type="match status" value="1"/>
</dbReference>